<keyword evidence="1" id="KW-0812">Transmembrane</keyword>
<protein>
    <submittedName>
        <fullName evidence="2">Uncharacterized protein</fullName>
    </submittedName>
</protein>
<dbReference type="Proteomes" id="UP000196581">
    <property type="component" value="Unassembled WGS sequence"/>
</dbReference>
<keyword evidence="3" id="KW-1185">Reference proteome</keyword>
<gene>
    <name evidence="2" type="ORF">FM105_11705</name>
</gene>
<dbReference type="AlphaFoldDB" id="A0A1X6XK84"/>
<name>A0A1X6XK84_9MICO</name>
<feature type="transmembrane region" description="Helical" evidence="1">
    <location>
        <begin position="144"/>
        <end position="164"/>
    </location>
</feature>
<keyword evidence="1" id="KW-0472">Membrane</keyword>
<keyword evidence="1" id="KW-1133">Transmembrane helix</keyword>
<feature type="transmembrane region" description="Helical" evidence="1">
    <location>
        <begin position="170"/>
        <end position="190"/>
    </location>
</feature>
<proteinExistence type="predicted"/>
<sequence length="200" mass="20965">MSRTVIVTPFGRPDQLAAACVLSEIPGDVVPIGDFSAIVQSGTDIEAGNRAAAAISKLTGKHEVLLMVRSEEQIDAAHYRGGDREADVPAGLALSNLPSELEQLLLEVTDPRDVDGWIDTSSMSKLEASRATMTPQRAALARTAMLWLIAALLALVVVVFGVVQGVGGSVMGWVVAVFGALVLGASLLRVRRVLNPGAAR</sequence>
<dbReference type="EMBL" id="FWFF01000017">
    <property type="protein sequence ID" value="SLM99724.1"/>
    <property type="molecule type" value="Genomic_DNA"/>
</dbReference>
<evidence type="ECO:0000256" key="1">
    <source>
        <dbReference type="SAM" id="Phobius"/>
    </source>
</evidence>
<evidence type="ECO:0000313" key="3">
    <source>
        <dbReference type="Proteomes" id="UP000196581"/>
    </source>
</evidence>
<reference evidence="3" key="1">
    <citation type="submission" date="2017-02" db="EMBL/GenBank/DDBJ databases">
        <authorList>
            <person name="Dridi B."/>
        </authorList>
    </citation>
    <scope>NUCLEOTIDE SEQUENCE [LARGE SCALE GENOMIC DNA]</scope>
    <source>
        <strain evidence="3">B Co 03.10</strain>
    </source>
</reference>
<dbReference type="RefSeq" id="WP_087008308.1">
    <property type="nucleotide sequence ID" value="NZ_FWFF01000017.1"/>
</dbReference>
<organism evidence="2 3">
    <name type="scientific">Brevibacterium yomogidense</name>
    <dbReference type="NCBI Taxonomy" id="946573"/>
    <lineage>
        <taxon>Bacteria</taxon>
        <taxon>Bacillati</taxon>
        <taxon>Actinomycetota</taxon>
        <taxon>Actinomycetes</taxon>
        <taxon>Micrococcales</taxon>
        <taxon>Brevibacteriaceae</taxon>
        <taxon>Brevibacterium</taxon>
    </lineage>
</organism>
<accession>A0A1X6XK84</accession>
<evidence type="ECO:0000313" key="2">
    <source>
        <dbReference type="EMBL" id="SLM99724.1"/>
    </source>
</evidence>